<dbReference type="EMBL" id="KI546136">
    <property type="protein sequence ID" value="EST43451.1"/>
    <property type="molecule type" value="Genomic_DNA"/>
</dbReference>
<feature type="region of interest" description="Disordered" evidence="1">
    <location>
        <begin position="1"/>
        <end position="22"/>
    </location>
</feature>
<dbReference type="VEuPathDB" id="GiardiaDB:SS50377_24920"/>
<evidence type="ECO:0000256" key="1">
    <source>
        <dbReference type="SAM" id="MobiDB-lite"/>
    </source>
</evidence>
<evidence type="ECO:0000313" key="3">
    <source>
        <dbReference type="EMBL" id="KAH0572806.1"/>
    </source>
</evidence>
<dbReference type="Proteomes" id="UP000018208">
    <property type="component" value="Unassembled WGS sequence"/>
</dbReference>
<dbReference type="EMBL" id="AUWU02000005">
    <property type="protein sequence ID" value="KAH0572806.1"/>
    <property type="molecule type" value="Genomic_DNA"/>
</dbReference>
<reference evidence="3" key="2">
    <citation type="submission" date="2020-12" db="EMBL/GenBank/DDBJ databases">
        <title>New Spironucleus salmonicida genome in near-complete chromosomes.</title>
        <authorList>
            <person name="Xu F."/>
            <person name="Kurt Z."/>
            <person name="Jimenez-Gonzalez A."/>
            <person name="Astvaldsson A."/>
            <person name="Andersson J.O."/>
            <person name="Svard S.G."/>
        </authorList>
    </citation>
    <scope>NUCLEOTIDE SEQUENCE</scope>
    <source>
        <strain evidence="3">ATCC 50377</strain>
    </source>
</reference>
<sequence>MEIENSSPLSVEHYPKLTQESSVSEAFKTQSFTQSSFYEETPLDDPDQCLSSSHKNYYDLDPIEPKVVILIDEEDDIENLTTIDENYDD</sequence>
<evidence type="ECO:0000313" key="4">
    <source>
        <dbReference type="Proteomes" id="UP000018208"/>
    </source>
</evidence>
<dbReference type="AlphaFoldDB" id="V6LIB2"/>
<organism evidence="2">
    <name type="scientific">Spironucleus salmonicida</name>
    <dbReference type="NCBI Taxonomy" id="348837"/>
    <lineage>
        <taxon>Eukaryota</taxon>
        <taxon>Metamonada</taxon>
        <taxon>Diplomonadida</taxon>
        <taxon>Hexamitidae</taxon>
        <taxon>Hexamitinae</taxon>
        <taxon>Spironucleus</taxon>
    </lineage>
</organism>
<gene>
    <name evidence="2" type="ORF">SS50377_16814</name>
    <name evidence="3" type="ORF">SS50377_24920</name>
</gene>
<protein>
    <submittedName>
        <fullName evidence="2">Uncharacterized protein</fullName>
    </submittedName>
</protein>
<accession>V6LIB2</accession>
<keyword evidence="4" id="KW-1185">Reference proteome</keyword>
<name>V6LIB2_9EUKA</name>
<reference evidence="2 3" key="1">
    <citation type="journal article" date="2014" name="PLoS Genet.">
        <title>The Genome of Spironucleus salmonicida Highlights a Fish Pathogen Adapted to Fluctuating Environments.</title>
        <authorList>
            <person name="Xu F."/>
            <person name="Jerlstrom-Hultqvist J."/>
            <person name="Einarsson E."/>
            <person name="Astvaldsson A."/>
            <person name="Svard S.G."/>
            <person name="Andersson J.O."/>
        </authorList>
    </citation>
    <scope>NUCLEOTIDE SEQUENCE</scope>
    <source>
        <strain evidence="3">ATCC 50377</strain>
    </source>
</reference>
<proteinExistence type="predicted"/>
<evidence type="ECO:0000313" key="2">
    <source>
        <dbReference type="EMBL" id="EST43451.1"/>
    </source>
</evidence>